<evidence type="ECO:0000256" key="8">
    <source>
        <dbReference type="ARBA" id="ARBA00048731"/>
    </source>
</evidence>
<dbReference type="InterPro" id="IPR029753">
    <property type="entry name" value="D-isomer_DH_CS"/>
</dbReference>
<dbReference type="Proteomes" id="UP001601059">
    <property type="component" value="Unassembled WGS sequence"/>
</dbReference>
<dbReference type="InterPro" id="IPR006140">
    <property type="entry name" value="D-isomer_DH_NAD-bd"/>
</dbReference>
<comment type="similarity">
    <text evidence="3 9">Belongs to the D-isomer specific 2-hydroxyacid dehydrogenase family.</text>
</comment>
<dbReference type="Pfam" id="PF02826">
    <property type="entry name" value="2-Hacid_dh_C"/>
    <property type="match status" value="1"/>
</dbReference>
<comment type="caution">
    <text evidence="11">The sequence shown here is derived from an EMBL/GenBank/DDBJ whole genome shotgun (WGS) entry which is preliminary data.</text>
</comment>
<dbReference type="PANTHER" id="PTHR42938">
    <property type="entry name" value="FORMATE DEHYDROGENASE 1"/>
    <property type="match status" value="1"/>
</dbReference>
<dbReference type="InterPro" id="IPR045865">
    <property type="entry name" value="ACT-like_dom_sf"/>
</dbReference>
<dbReference type="EMBL" id="JBIACK010000010">
    <property type="protein sequence ID" value="MFE8702633.1"/>
    <property type="molecule type" value="Genomic_DNA"/>
</dbReference>
<evidence type="ECO:0000256" key="6">
    <source>
        <dbReference type="ARBA" id="ARBA00023027"/>
    </source>
</evidence>
<feature type="domain" description="ACT" evidence="10">
    <location>
        <begin position="452"/>
        <end position="524"/>
    </location>
</feature>
<protein>
    <recommendedName>
        <fullName evidence="4 9">D-3-phosphoglycerate dehydrogenase</fullName>
        <ecNumber evidence="9">1.1.1.95</ecNumber>
    </recommendedName>
</protein>
<evidence type="ECO:0000256" key="7">
    <source>
        <dbReference type="ARBA" id="ARBA00048126"/>
    </source>
</evidence>
<dbReference type="InterPro" id="IPR006139">
    <property type="entry name" value="D-isomer_2_OHA_DH_cat_dom"/>
</dbReference>
<dbReference type="InterPro" id="IPR006236">
    <property type="entry name" value="PGDH"/>
</dbReference>
<evidence type="ECO:0000256" key="3">
    <source>
        <dbReference type="ARBA" id="ARBA00005854"/>
    </source>
</evidence>
<gene>
    <name evidence="11" type="primary">serA</name>
    <name evidence="11" type="ORF">ACFYKX_18700</name>
</gene>
<dbReference type="CDD" id="cd12173">
    <property type="entry name" value="PGDH_4"/>
    <property type="match status" value="1"/>
</dbReference>
<keyword evidence="5 9" id="KW-0560">Oxidoreductase</keyword>
<evidence type="ECO:0000313" key="11">
    <source>
        <dbReference type="EMBL" id="MFE8702633.1"/>
    </source>
</evidence>
<dbReference type="Pfam" id="PF01842">
    <property type="entry name" value="ACT"/>
    <property type="match status" value="1"/>
</dbReference>
<sequence>MYQILVADAINAEGLQPLLEYKDAVIIEKKVTDPEVELEKIDALLVRSATKVTEELFEKMPQLKIVARAGVGVDNIDVNAATKRGVIVVNAPDGNTISTAEHTFAMMAALMRNIPQAHQSVKNLEWKRNEFVGNELYGKTLGILGMGRIGTELAKRSKAFGMNVQVFDPFLTNERASKLGVQNSSLDEVLEHADIITVHTPLTAETKGLINEKALSKTKKGVYFLNCARGGIIDEDALATFIGNGHVAGAALDVFEVEPPGEYPLFKFDNVIVTPHLGASTREAQLNVATQVAKEVRMFFEDKPVSNSINLPAMSKDIFERIRPFHYLAKQIGSTLSQCINEGIQEISITFSGSVTDLETTYLTKALLSGFFKNRIDIYVNEVNALLTAKERGITVGEKISTNSFGYANCISVTAKSETRQFTIRGTFIDHYGPRIVYLNDFNIDFYPEGNLLYIQHMDRPGVIGRVGKILGDHSINIATMQVGRKQVGGEAIMILSFDKPIDDIAVNKLNELDDIVSMNHILL</sequence>
<dbReference type="InterPro" id="IPR029752">
    <property type="entry name" value="D-isomer_DH_CS1"/>
</dbReference>
<keyword evidence="9" id="KW-0718">Serine biosynthesis</keyword>
<dbReference type="InterPro" id="IPR029009">
    <property type="entry name" value="ASB_dom_sf"/>
</dbReference>
<dbReference type="EC" id="1.1.1.95" evidence="9"/>
<dbReference type="Pfam" id="PF19304">
    <property type="entry name" value="PGDH_inter"/>
    <property type="match status" value="1"/>
</dbReference>
<keyword evidence="9" id="KW-0028">Amino-acid biosynthesis</keyword>
<name>A0ABW6KIF4_9BACI</name>
<dbReference type="SUPFAM" id="SSF52283">
    <property type="entry name" value="Formate/glycerate dehydrogenase catalytic domain-like"/>
    <property type="match status" value="1"/>
</dbReference>
<comment type="catalytic activity">
    <reaction evidence="8 9">
        <text>(2R)-3-phosphoglycerate + NAD(+) = 3-phosphooxypyruvate + NADH + H(+)</text>
        <dbReference type="Rhea" id="RHEA:12641"/>
        <dbReference type="ChEBI" id="CHEBI:15378"/>
        <dbReference type="ChEBI" id="CHEBI:18110"/>
        <dbReference type="ChEBI" id="CHEBI:57540"/>
        <dbReference type="ChEBI" id="CHEBI:57945"/>
        <dbReference type="ChEBI" id="CHEBI:58272"/>
        <dbReference type="EC" id="1.1.1.95"/>
    </reaction>
</comment>
<comment type="function">
    <text evidence="1">Catalyzes the reversible oxidation of 3-phospho-D-glycerate to 3-phosphonooxypyruvate, the first step of the phosphorylated L-serine biosynthesis pathway. Also catalyzes the reversible oxidation of 2-hydroxyglutarate to 2-oxoglutarate.</text>
</comment>
<dbReference type="Gene3D" id="3.30.1330.90">
    <property type="entry name" value="D-3-phosphoglycerate dehydrogenase, domain 3"/>
    <property type="match status" value="1"/>
</dbReference>
<dbReference type="PROSITE" id="PS00670">
    <property type="entry name" value="D_2_HYDROXYACID_DH_2"/>
    <property type="match status" value="1"/>
</dbReference>
<dbReference type="Gene3D" id="3.40.50.720">
    <property type="entry name" value="NAD(P)-binding Rossmann-like Domain"/>
    <property type="match status" value="2"/>
</dbReference>
<evidence type="ECO:0000313" key="12">
    <source>
        <dbReference type="Proteomes" id="UP001601059"/>
    </source>
</evidence>
<dbReference type="RefSeq" id="WP_389362592.1">
    <property type="nucleotide sequence ID" value="NZ_JBIACK010000010.1"/>
</dbReference>
<reference evidence="11 12" key="1">
    <citation type="submission" date="2024-08" db="EMBL/GenBank/DDBJ databases">
        <title>Two novel Cytobacillus novel species.</title>
        <authorList>
            <person name="Liu G."/>
        </authorList>
    </citation>
    <scope>NUCLEOTIDE SEQUENCE [LARGE SCALE GENOMIC DNA]</scope>
    <source>
        <strain evidence="11 12">FJAT-54145</strain>
    </source>
</reference>
<dbReference type="SUPFAM" id="SSF55021">
    <property type="entry name" value="ACT-like"/>
    <property type="match status" value="1"/>
</dbReference>
<organism evidence="11 12">
    <name type="scientific">Cytobacillus spartinae</name>
    <dbReference type="NCBI Taxonomy" id="3299023"/>
    <lineage>
        <taxon>Bacteria</taxon>
        <taxon>Bacillati</taxon>
        <taxon>Bacillota</taxon>
        <taxon>Bacilli</taxon>
        <taxon>Bacillales</taxon>
        <taxon>Bacillaceae</taxon>
        <taxon>Cytobacillus</taxon>
    </lineage>
</organism>
<dbReference type="PROSITE" id="PS00671">
    <property type="entry name" value="D_2_HYDROXYACID_DH_3"/>
    <property type="match status" value="1"/>
</dbReference>
<dbReference type="CDD" id="cd04902">
    <property type="entry name" value="ACT_3PGDH-xct"/>
    <property type="match status" value="1"/>
</dbReference>
<dbReference type="InterPro" id="IPR036291">
    <property type="entry name" value="NAD(P)-bd_dom_sf"/>
</dbReference>
<accession>A0ABW6KIF4</accession>
<comment type="pathway">
    <text evidence="2 9">Amino-acid biosynthesis; L-serine biosynthesis; L-serine from 3-phospho-D-glycerate: step 1/3.</text>
</comment>
<evidence type="ECO:0000256" key="2">
    <source>
        <dbReference type="ARBA" id="ARBA00005216"/>
    </source>
</evidence>
<dbReference type="Pfam" id="PF00389">
    <property type="entry name" value="2-Hacid_dh"/>
    <property type="match status" value="1"/>
</dbReference>
<evidence type="ECO:0000256" key="9">
    <source>
        <dbReference type="RuleBase" id="RU363003"/>
    </source>
</evidence>
<dbReference type="NCBIfam" id="TIGR01327">
    <property type="entry name" value="PGDH"/>
    <property type="match status" value="1"/>
</dbReference>
<dbReference type="Gene3D" id="3.30.70.260">
    <property type="match status" value="1"/>
</dbReference>
<evidence type="ECO:0000259" key="10">
    <source>
        <dbReference type="PROSITE" id="PS51671"/>
    </source>
</evidence>
<keyword evidence="12" id="KW-1185">Reference proteome</keyword>
<dbReference type="PROSITE" id="PS51671">
    <property type="entry name" value="ACT"/>
    <property type="match status" value="1"/>
</dbReference>
<dbReference type="GO" id="GO:0004617">
    <property type="term" value="F:phosphoglycerate dehydrogenase activity"/>
    <property type="evidence" value="ECO:0007669"/>
    <property type="project" value="UniProtKB-EC"/>
</dbReference>
<comment type="catalytic activity">
    <reaction evidence="7">
        <text>(R)-2-hydroxyglutarate + NAD(+) = 2-oxoglutarate + NADH + H(+)</text>
        <dbReference type="Rhea" id="RHEA:49612"/>
        <dbReference type="ChEBI" id="CHEBI:15378"/>
        <dbReference type="ChEBI" id="CHEBI:15801"/>
        <dbReference type="ChEBI" id="CHEBI:16810"/>
        <dbReference type="ChEBI" id="CHEBI:57540"/>
        <dbReference type="ChEBI" id="CHEBI:57945"/>
        <dbReference type="EC" id="1.1.1.399"/>
    </reaction>
</comment>
<dbReference type="InterPro" id="IPR002912">
    <property type="entry name" value="ACT_dom"/>
</dbReference>
<dbReference type="PANTHER" id="PTHR42938:SF47">
    <property type="entry name" value="HYDROXYPYRUVATE REDUCTASE"/>
    <property type="match status" value="1"/>
</dbReference>
<dbReference type="SUPFAM" id="SSF143548">
    <property type="entry name" value="Serine metabolism enzymes domain"/>
    <property type="match status" value="1"/>
</dbReference>
<keyword evidence="6 9" id="KW-0520">NAD</keyword>
<dbReference type="PROSITE" id="PS00065">
    <property type="entry name" value="D_2_HYDROXYACID_DH_1"/>
    <property type="match status" value="1"/>
</dbReference>
<proteinExistence type="inferred from homology"/>
<evidence type="ECO:0000256" key="4">
    <source>
        <dbReference type="ARBA" id="ARBA00021582"/>
    </source>
</evidence>
<evidence type="ECO:0000256" key="1">
    <source>
        <dbReference type="ARBA" id="ARBA00003800"/>
    </source>
</evidence>
<dbReference type="SUPFAM" id="SSF51735">
    <property type="entry name" value="NAD(P)-binding Rossmann-fold domains"/>
    <property type="match status" value="1"/>
</dbReference>
<evidence type="ECO:0000256" key="5">
    <source>
        <dbReference type="ARBA" id="ARBA00023002"/>
    </source>
</evidence>
<dbReference type="InterPro" id="IPR045626">
    <property type="entry name" value="PGDH_ASB_dom"/>
</dbReference>